<sequence>MAQFLPSIRKACRIFNVCVFSASERLFHTDIPLPEL</sequence>
<reference evidence="1" key="1">
    <citation type="submission" date="2014-11" db="EMBL/GenBank/DDBJ databases">
        <authorList>
            <person name="Amaro Gonzalez C."/>
        </authorList>
    </citation>
    <scope>NUCLEOTIDE SEQUENCE</scope>
</reference>
<dbReference type="AlphaFoldDB" id="A0A0E9SXH8"/>
<name>A0A0E9SXH8_ANGAN</name>
<protein>
    <submittedName>
        <fullName evidence="1">Uncharacterized protein</fullName>
    </submittedName>
</protein>
<organism evidence="1">
    <name type="scientific">Anguilla anguilla</name>
    <name type="common">European freshwater eel</name>
    <name type="synonym">Muraena anguilla</name>
    <dbReference type="NCBI Taxonomy" id="7936"/>
    <lineage>
        <taxon>Eukaryota</taxon>
        <taxon>Metazoa</taxon>
        <taxon>Chordata</taxon>
        <taxon>Craniata</taxon>
        <taxon>Vertebrata</taxon>
        <taxon>Euteleostomi</taxon>
        <taxon>Actinopterygii</taxon>
        <taxon>Neopterygii</taxon>
        <taxon>Teleostei</taxon>
        <taxon>Anguilliformes</taxon>
        <taxon>Anguillidae</taxon>
        <taxon>Anguilla</taxon>
    </lineage>
</organism>
<reference evidence="1" key="2">
    <citation type="journal article" date="2015" name="Fish Shellfish Immunol.">
        <title>Early steps in the European eel (Anguilla anguilla)-Vibrio vulnificus interaction in the gills: Role of the RtxA13 toxin.</title>
        <authorList>
            <person name="Callol A."/>
            <person name="Pajuelo D."/>
            <person name="Ebbesson L."/>
            <person name="Teles M."/>
            <person name="MacKenzie S."/>
            <person name="Amaro C."/>
        </authorList>
    </citation>
    <scope>NUCLEOTIDE SEQUENCE</scope>
</reference>
<dbReference type="EMBL" id="GBXM01062615">
    <property type="protein sequence ID" value="JAH45962.1"/>
    <property type="molecule type" value="Transcribed_RNA"/>
</dbReference>
<evidence type="ECO:0000313" key="1">
    <source>
        <dbReference type="EMBL" id="JAH45962.1"/>
    </source>
</evidence>
<proteinExistence type="predicted"/>
<accession>A0A0E9SXH8</accession>